<dbReference type="PANTHER" id="PTHR11347">
    <property type="entry name" value="CYCLIC NUCLEOTIDE PHOSPHODIESTERASE"/>
    <property type="match status" value="1"/>
</dbReference>
<comment type="caution">
    <text evidence="10">The sequence shown here is derived from an EMBL/GenBank/DDBJ whole genome shotgun (WGS) entry which is preliminary data.</text>
</comment>
<proteinExistence type="predicted"/>
<feature type="binding site" evidence="5">
    <location>
        <position position="348"/>
    </location>
    <ligand>
        <name>Zn(2+)</name>
        <dbReference type="ChEBI" id="CHEBI:29105"/>
        <label>1</label>
    </ligand>
</feature>
<dbReference type="EMBL" id="JAEPRC010001017">
    <property type="protein sequence ID" value="KAG2190244.1"/>
    <property type="molecule type" value="Genomic_DNA"/>
</dbReference>
<evidence type="ECO:0000259" key="9">
    <source>
        <dbReference type="PROSITE" id="PS51845"/>
    </source>
</evidence>
<feature type="binding site" evidence="5">
    <location>
        <position position="349"/>
    </location>
    <ligand>
        <name>Zn(2+)</name>
        <dbReference type="ChEBI" id="CHEBI:29105"/>
        <label>1</label>
    </ligand>
</feature>
<dbReference type="PROSITE" id="PS50110">
    <property type="entry name" value="RESPONSE_REGULATORY"/>
    <property type="match status" value="1"/>
</dbReference>
<dbReference type="GO" id="GO:0004114">
    <property type="term" value="F:3',5'-cyclic-nucleotide phosphodiesterase activity"/>
    <property type="evidence" value="ECO:0007669"/>
    <property type="project" value="InterPro"/>
</dbReference>
<dbReference type="GO" id="GO:0046872">
    <property type="term" value="F:metal ion binding"/>
    <property type="evidence" value="ECO:0007669"/>
    <property type="project" value="UniProtKB-KW"/>
</dbReference>
<feature type="binding site" evidence="5">
    <location>
        <position position="349"/>
    </location>
    <ligand>
        <name>Zn(2+)</name>
        <dbReference type="ChEBI" id="CHEBI:29105"/>
        <label>2</label>
    </ligand>
</feature>
<dbReference type="Pfam" id="PF00233">
    <property type="entry name" value="PDEase_I"/>
    <property type="match status" value="1"/>
</dbReference>
<organism evidence="10 11">
    <name type="scientific">Mucor plumbeus</name>
    <dbReference type="NCBI Taxonomy" id="97098"/>
    <lineage>
        <taxon>Eukaryota</taxon>
        <taxon>Fungi</taxon>
        <taxon>Fungi incertae sedis</taxon>
        <taxon>Mucoromycota</taxon>
        <taxon>Mucoromycotina</taxon>
        <taxon>Mucoromycetes</taxon>
        <taxon>Mucorales</taxon>
        <taxon>Mucorineae</taxon>
        <taxon>Mucoraceae</taxon>
        <taxon>Mucor</taxon>
    </lineage>
</organism>
<feature type="active site" description="Proton donor" evidence="3">
    <location>
        <position position="293"/>
    </location>
</feature>
<dbReference type="InterPro" id="IPR003607">
    <property type="entry name" value="HD/PDEase_dom"/>
</dbReference>
<dbReference type="GO" id="GO:0000160">
    <property type="term" value="P:phosphorelay signal transduction system"/>
    <property type="evidence" value="ECO:0007669"/>
    <property type="project" value="InterPro"/>
</dbReference>
<dbReference type="Gene3D" id="3.40.50.2300">
    <property type="match status" value="1"/>
</dbReference>
<evidence type="ECO:0000313" key="10">
    <source>
        <dbReference type="EMBL" id="KAG2190244.1"/>
    </source>
</evidence>
<keyword evidence="1 5" id="KW-0479">Metal-binding</keyword>
<feature type="domain" description="PDEase" evidence="9">
    <location>
        <begin position="219"/>
        <end position="562"/>
    </location>
</feature>
<accession>A0A8H7QC93</accession>
<dbReference type="CDD" id="cd00077">
    <property type="entry name" value="HDc"/>
    <property type="match status" value="1"/>
</dbReference>
<dbReference type="Gene3D" id="1.10.1300.10">
    <property type="entry name" value="3'5'-cyclic nucleotide phosphodiesterase, catalytic domain"/>
    <property type="match status" value="1"/>
</dbReference>
<gene>
    <name evidence="10" type="ORF">INT46_006211</name>
</gene>
<feature type="domain" description="Response regulatory" evidence="8">
    <location>
        <begin position="8"/>
        <end position="132"/>
    </location>
</feature>
<dbReference type="InterPro" id="IPR023088">
    <property type="entry name" value="PDEase"/>
</dbReference>
<protein>
    <recommendedName>
        <fullName evidence="12">Phosphodiesterase</fullName>
    </recommendedName>
</protein>
<evidence type="ECO:0000256" key="1">
    <source>
        <dbReference type="ARBA" id="ARBA00022723"/>
    </source>
</evidence>
<dbReference type="PROSITE" id="PS51845">
    <property type="entry name" value="PDEASE_I_2"/>
    <property type="match status" value="1"/>
</dbReference>
<dbReference type="Proteomes" id="UP000650833">
    <property type="component" value="Unassembled WGS sequence"/>
</dbReference>
<dbReference type="PRINTS" id="PR00387">
    <property type="entry name" value="PDIESTERASE1"/>
</dbReference>
<keyword evidence="6" id="KW-0597">Phosphoprotein</keyword>
<evidence type="ECO:0000256" key="3">
    <source>
        <dbReference type="PIRSR" id="PIRSR623088-1"/>
    </source>
</evidence>
<feature type="binding site" evidence="4">
    <location>
        <position position="349"/>
    </location>
    <ligand>
        <name>AMP</name>
        <dbReference type="ChEBI" id="CHEBI:456215"/>
    </ligand>
</feature>
<reference evidence="10" key="1">
    <citation type="submission" date="2020-12" db="EMBL/GenBank/DDBJ databases">
        <title>Metabolic potential, ecology and presence of endohyphal bacteria is reflected in genomic diversity of Mucoromycotina.</title>
        <authorList>
            <person name="Muszewska A."/>
            <person name="Okrasinska A."/>
            <person name="Steczkiewicz K."/>
            <person name="Drgas O."/>
            <person name="Orlowska M."/>
            <person name="Perlinska-Lenart U."/>
            <person name="Aleksandrzak-Piekarczyk T."/>
            <person name="Szatraj K."/>
            <person name="Zielenkiewicz U."/>
            <person name="Pilsyk S."/>
            <person name="Malc E."/>
            <person name="Mieczkowski P."/>
            <person name="Kruszewska J.S."/>
            <person name="Biernat P."/>
            <person name="Pawlowska J."/>
        </authorList>
    </citation>
    <scope>NUCLEOTIDE SEQUENCE</scope>
    <source>
        <strain evidence="10">CBS 226.32</strain>
    </source>
</reference>
<dbReference type="InterPro" id="IPR036971">
    <property type="entry name" value="PDEase_catalytic_dom_sf"/>
</dbReference>
<dbReference type="OrthoDB" id="546632at2759"/>
<evidence type="ECO:0000259" key="8">
    <source>
        <dbReference type="PROSITE" id="PS50110"/>
    </source>
</evidence>
<dbReference type="AlphaFoldDB" id="A0A8H7QC93"/>
<evidence type="ECO:0000256" key="4">
    <source>
        <dbReference type="PIRSR" id="PIRSR623088-2"/>
    </source>
</evidence>
<sequence length="700" mass="79658">MDPQTCTIILLKQTNPFYISDHDDINEDDILQKSFGHVHKDTNLESCLNYIKLLPSSSTLLLMELDDAMENRNQIEVISQTIEQVSEAVPVIVYSAKDDPQFMLECIQMGAADYLLRPLRPDVIKTLFLTLVRKQHHQQSSPLYQDHLISCSTISTITSVMSPITPTTVHHCSNNNDDKNSAYLPDRIQDRIKALNTRDINFTKAIIDSYIPSQPSTITCKQLTDEHRVILQKKVSSWDFSPLNLSHDDLIHSSVIIISQIFLSNEVTEFSQDQLYSFILDLASIYHDENPYHNFAHAVDVLQCIYYFTCQLGLVPFADGTPHTTNSKTYRILRPKDLFALFIAAIGHDTAHPGVNNAFLINTSAPLALLYNDSSVLESFHAMTLFQLLKKHKFDDTLGGSDSKDYIEFRKLVITSILATDMALHGDYVTKIKEQKQRLVDSDPNDWDASRCLEERLLFCGGLIKCADISNVARPFPRAFEWAQILVEEFASQGDLERELGLNVIPMNDRSQIILEDSQIGFIRFVAVGLFESVSEYMQELSFPVDYIKRNLSIWEDRKRENIENNHQNVTQQQQQQQQEDLNSSSDTTATAEDDYHSQAVAALSKKNDIDSGYTLPEMPATLAMSSFSSVTTKQYDHDHDQQDDWDQRESSGPVYCSCNIMYSAIFANNNARTFLDDGITLLLVFRHEFSIIIFSFVFV</sequence>
<evidence type="ECO:0000256" key="6">
    <source>
        <dbReference type="PROSITE-ProRule" id="PRU00169"/>
    </source>
</evidence>
<feature type="binding site" evidence="4">
    <location>
        <begin position="293"/>
        <end position="297"/>
    </location>
    <ligand>
        <name>AMP</name>
        <dbReference type="ChEBI" id="CHEBI:456215"/>
    </ligand>
</feature>
<keyword evidence="11" id="KW-1185">Reference proteome</keyword>
<dbReference type="InterPro" id="IPR011006">
    <property type="entry name" value="CheY-like_superfamily"/>
</dbReference>
<dbReference type="InterPro" id="IPR002073">
    <property type="entry name" value="PDEase_catalytic_dom"/>
</dbReference>
<evidence type="ECO:0000313" key="11">
    <source>
        <dbReference type="Proteomes" id="UP000650833"/>
    </source>
</evidence>
<dbReference type="InterPro" id="IPR001789">
    <property type="entry name" value="Sig_transdc_resp-reg_receiver"/>
</dbReference>
<feature type="binding site" evidence="4">
    <location>
        <position position="519"/>
    </location>
    <ligand>
        <name>AMP</name>
        <dbReference type="ChEBI" id="CHEBI:456215"/>
    </ligand>
</feature>
<evidence type="ECO:0000256" key="2">
    <source>
        <dbReference type="ARBA" id="ARBA00022801"/>
    </source>
</evidence>
<evidence type="ECO:0008006" key="12">
    <source>
        <dbReference type="Google" id="ProtNLM"/>
    </source>
</evidence>
<feature type="modified residue" description="4-aspartylphosphate" evidence="6">
    <location>
        <position position="66"/>
    </location>
</feature>
<dbReference type="SUPFAM" id="SSF109604">
    <property type="entry name" value="HD-domain/PDEase-like"/>
    <property type="match status" value="1"/>
</dbReference>
<dbReference type="SMART" id="SM00471">
    <property type="entry name" value="HDc"/>
    <property type="match status" value="1"/>
</dbReference>
<feature type="binding site" evidence="5">
    <location>
        <position position="468"/>
    </location>
    <ligand>
        <name>Zn(2+)</name>
        <dbReference type="ChEBI" id="CHEBI:29105"/>
        <label>1</label>
    </ligand>
</feature>
<feature type="binding site" evidence="4">
    <location>
        <position position="468"/>
    </location>
    <ligand>
        <name>AMP</name>
        <dbReference type="ChEBI" id="CHEBI:456215"/>
    </ligand>
</feature>
<feature type="binding site" evidence="5">
    <location>
        <position position="297"/>
    </location>
    <ligand>
        <name>Zn(2+)</name>
        <dbReference type="ChEBI" id="CHEBI:29105"/>
        <label>1</label>
    </ligand>
</feature>
<feature type="compositionally biased region" description="Polar residues" evidence="7">
    <location>
        <begin position="580"/>
        <end position="591"/>
    </location>
</feature>
<feature type="region of interest" description="Disordered" evidence="7">
    <location>
        <begin position="567"/>
        <end position="593"/>
    </location>
</feature>
<evidence type="ECO:0000256" key="5">
    <source>
        <dbReference type="PIRSR" id="PIRSR623088-3"/>
    </source>
</evidence>
<dbReference type="SUPFAM" id="SSF52172">
    <property type="entry name" value="CheY-like"/>
    <property type="match status" value="1"/>
</dbReference>
<name>A0A8H7QC93_9FUNG</name>
<keyword evidence="2" id="KW-0378">Hydrolase</keyword>
<evidence type="ECO:0000256" key="7">
    <source>
        <dbReference type="SAM" id="MobiDB-lite"/>
    </source>
</evidence>